<proteinExistence type="predicted"/>
<evidence type="ECO:0000256" key="1">
    <source>
        <dbReference type="ARBA" id="ARBA00022729"/>
    </source>
</evidence>
<keyword evidence="4" id="KW-1185">Reference proteome</keyword>
<keyword evidence="1" id="KW-0732">Signal</keyword>
<dbReference type="RefSeq" id="WP_425344554.1">
    <property type="nucleotide sequence ID" value="NZ_JBGUBD010000003.1"/>
</dbReference>
<evidence type="ECO:0000259" key="2">
    <source>
        <dbReference type="Pfam" id="PF13778"/>
    </source>
</evidence>
<protein>
    <submittedName>
        <fullName evidence="3">DUF4174 domain-containing protein</fullName>
    </submittedName>
</protein>
<reference evidence="3 4" key="1">
    <citation type="submission" date="2024-08" db="EMBL/GenBank/DDBJ databases">
        <title>Whole-genome sequencing of halo(alkali)philic microorganisms from hypersaline lakes.</title>
        <authorList>
            <person name="Sorokin D.Y."/>
            <person name="Merkel A.Y."/>
            <person name="Messina E."/>
            <person name="Yakimov M."/>
        </authorList>
    </citation>
    <scope>NUCLEOTIDE SEQUENCE [LARGE SCALE GENOMIC DNA]</scope>
    <source>
        <strain evidence="3 4">AB-hyl4</strain>
    </source>
</reference>
<gene>
    <name evidence="3" type="ORF">ACERK3_04880</name>
</gene>
<accession>A0ABV4U368</accession>
<organism evidence="3 4">
    <name type="scientific">Natronomicrosphaera hydrolytica</name>
    <dbReference type="NCBI Taxonomy" id="3242702"/>
    <lineage>
        <taxon>Bacteria</taxon>
        <taxon>Pseudomonadati</taxon>
        <taxon>Planctomycetota</taxon>
        <taxon>Phycisphaerae</taxon>
        <taxon>Phycisphaerales</taxon>
        <taxon>Phycisphaeraceae</taxon>
        <taxon>Natronomicrosphaera</taxon>
    </lineage>
</organism>
<comment type="caution">
    <text evidence="3">The sequence shown here is derived from an EMBL/GenBank/DDBJ whole genome shotgun (WGS) entry which is preliminary data.</text>
</comment>
<dbReference type="Proteomes" id="UP001575105">
    <property type="component" value="Unassembled WGS sequence"/>
</dbReference>
<evidence type="ECO:0000313" key="3">
    <source>
        <dbReference type="EMBL" id="MFA9477625.1"/>
    </source>
</evidence>
<feature type="domain" description="DUF4174" evidence="2">
    <location>
        <begin position="12"/>
        <end position="120"/>
    </location>
</feature>
<dbReference type="Pfam" id="PF13778">
    <property type="entry name" value="DUF4174"/>
    <property type="match status" value="1"/>
</dbReference>
<name>A0ABV4U368_9BACT</name>
<sequence>MTDSAAASPLSLDDLTREHRLLLIVSPFRETGSLQWQQQAVSANHGALAKRDVRLATIIGEDEGYLDSMPMSRADVVQLREVLEVEADRFALILLDKGGKQLMSAAKPVKIHELLEKLDAAAGEPAG</sequence>
<evidence type="ECO:0000313" key="4">
    <source>
        <dbReference type="Proteomes" id="UP001575105"/>
    </source>
</evidence>
<dbReference type="EMBL" id="JBGUBD010000003">
    <property type="protein sequence ID" value="MFA9477625.1"/>
    <property type="molecule type" value="Genomic_DNA"/>
</dbReference>
<dbReference type="InterPro" id="IPR025232">
    <property type="entry name" value="DUF4174"/>
</dbReference>